<keyword evidence="3" id="KW-0808">Transferase</keyword>
<name>A0ABQ2ICL9_9PSEU</name>
<dbReference type="InterPro" id="IPR015422">
    <property type="entry name" value="PyrdxlP-dep_Trfase_small"/>
</dbReference>
<dbReference type="RefSeq" id="WP_189157088.1">
    <property type="nucleotide sequence ID" value="NZ_BMNC01000006.1"/>
</dbReference>
<dbReference type="GO" id="GO:0008483">
    <property type="term" value="F:transaminase activity"/>
    <property type="evidence" value="ECO:0007669"/>
    <property type="project" value="UniProtKB-KW"/>
</dbReference>
<dbReference type="EMBL" id="BMNC01000006">
    <property type="protein sequence ID" value="GGN03884.1"/>
    <property type="molecule type" value="Genomic_DNA"/>
</dbReference>
<evidence type="ECO:0000313" key="3">
    <source>
        <dbReference type="EMBL" id="GGN03884.1"/>
    </source>
</evidence>
<proteinExistence type="predicted"/>
<keyword evidence="3" id="KW-0032">Aminotransferase</keyword>
<organism evidence="3 4">
    <name type="scientific">Lentzea pudingi</name>
    <dbReference type="NCBI Taxonomy" id="1789439"/>
    <lineage>
        <taxon>Bacteria</taxon>
        <taxon>Bacillati</taxon>
        <taxon>Actinomycetota</taxon>
        <taxon>Actinomycetes</taxon>
        <taxon>Pseudonocardiales</taxon>
        <taxon>Pseudonocardiaceae</taxon>
        <taxon>Lentzea</taxon>
    </lineage>
</organism>
<dbReference type="InterPro" id="IPR015421">
    <property type="entry name" value="PyrdxlP-dep_Trfase_major"/>
</dbReference>
<evidence type="ECO:0000313" key="4">
    <source>
        <dbReference type="Proteomes" id="UP000597656"/>
    </source>
</evidence>
<reference evidence="4" key="1">
    <citation type="journal article" date="2019" name="Int. J. Syst. Evol. Microbiol.">
        <title>The Global Catalogue of Microorganisms (GCM) 10K type strain sequencing project: providing services to taxonomists for standard genome sequencing and annotation.</title>
        <authorList>
            <consortium name="The Broad Institute Genomics Platform"/>
            <consortium name="The Broad Institute Genome Sequencing Center for Infectious Disease"/>
            <person name="Wu L."/>
            <person name="Ma J."/>
        </authorList>
    </citation>
    <scope>NUCLEOTIDE SEQUENCE [LARGE SCALE GENOMIC DNA]</scope>
    <source>
        <strain evidence="4">CGMCC 4.7319</strain>
    </source>
</reference>
<comment type="caution">
    <text evidence="3">The sequence shown here is derived from an EMBL/GenBank/DDBJ whole genome shotgun (WGS) entry which is preliminary data.</text>
</comment>
<gene>
    <name evidence="3" type="ORF">GCM10011609_48760</name>
</gene>
<dbReference type="InterPro" id="IPR051446">
    <property type="entry name" value="HTH_trans_reg/aminotransferase"/>
</dbReference>
<dbReference type="Gene3D" id="3.90.1150.10">
    <property type="entry name" value="Aspartate Aminotransferase, domain 1"/>
    <property type="match status" value="1"/>
</dbReference>
<feature type="region of interest" description="Disordered" evidence="1">
    <location>
        <begin position="1"/>
        <end position="22"/>
    </location>
</feature>
<evidence type="ECO:0000259" key="2">
    <source>
        <dbReference type="Pfam" id="PF00155"/>
    </source>
</evidence>
<dbReference type="InterPro" id="IPR015424">
    <property type="entry name" value="PyrdxlP-dep_Trfase"/>
</dbReference>
<dbReference type="InterPro" id="IPR004839">
    <property type="entry name" value="Aminotransferase_I/II_large"/>
</dbReference>
<dbReference type="PANTHER" id="PTHR46577">
    <property type="entry name" value="HTH-TYPE TRANSCRIPTIONAL REGULATORY PROTEIN GABR"/>
    <property type="match status" value="1"/>
</dbReference>
<accession>A0ABQ2ICL9</accession>
<dbReference type="SUPFAM" id="SSF53383">
    <property type="entry name" value="PLP-dependent transferases"/>
    <property type="match status" value="1"/>
</dbReference>
<protein>
    <submittedName>
        <fullName evidence="3">Aminotransferase class I/II</fullName>
    </submittedName>
</protein>
<dbReference type="PANTHER" id="PTHR46577:SF2">
    <property type="entry name" value="TRANSCRIPTIONAL REGULATORY PROTEIN"/>
    <property type="match status" value="1"/>
</dbReference>
<sequence length="397" mass="41902">MSVLLARQDTAGPSSHDRHWRAGTVQAVSPPGTADLGPGYLEPGLLPVDLIGEAYARMVPEFGAAALSYGENRGALPFREAVADRATALDGTPCAAENILVTAGSSHALHLLGTALAAPGQQVLVERTGYDFGRAVLRDCGLVLREVATDADGIVPEALDEALRTAAGQVAFVVLTPTFHNPTGTVMPLRRRLAVLEVAARHQVLLVEDDAYAELDLDGTGVPPSLASLAGQRGVVRLRTISKVLGPGLRLGWLQADRTVVDRLASRGLLVSGGSANHTCSLAVATLLRDGGFDRHLDWLRSRLRDRRDALHGAVTEHLRGTVEVRRPQGGFFLWLEAAQPEPVLLAAARECGVVVAAGSRFGRTGTPAVRLSYSFNSPSLLRAAAARLAAAWKGTS</sequence>
<dbReference type="Pfam" id="PF00155">
    <property type="entry name" value="Aminotran_1_2"/>
    <property type="match status" value="1"/>
</dbReference>
<dbReference type="Gene3D" id="3.40.640.10">
    <property type="entry name" value="Type I PLP-dependent aspartate aminotransferase-like (Major domain)"/>
    <property type="match status" value="1"/>
</dbReference>
<dbReference type="CDD" id="cd00609">
    <property type="entry name" value="AAT_like"/>
    <property type="match status" value="1"/>
</dbReference>
<dbReference type="Proteomes" id="UP000597656">
    <property type="component" value="Unassembled WGS sequence"/>
</dbReference>
<keyword evidence="4" id="KW-1185">Reference proteome</keyword>
<feature type="domain" description="Aminotransferase class I/classII large" evidence="2">
    <location>
        <begin position="67"/>
        <end position="388"/>
    </location>
</feature>
<evidence type="ECO:0000256" key="1">
    <source>
        <dbReference type="SAM" id="MobiDB-lite"/>
    </source>
</evidence>